<feature type="domain" description="HTH tetR-type" evidence="5">
    <location>
        <begin position="5"/>
        <end position="65"/>
    </location>
</feature>
<dbReference type="Gene3D" id="1.10.357.10">
    <property type="entry name" value="Tetracycline Repressor, domain 2"/>
    <property type="match status" value="1"/>
</dbReference>
<dbReference type="PANTHER" id="PTHR30055">
    <property type="entry name" value="HTH-TYPE TRANSCRIPTIONAL REGULATOR RUTR"/>
    <property type="match status" value="1"/>
</dbReference>
<dbReference type="RefSeq" id="WP_380761554.1">
    <property type="nucleotide sequence ID" value="NZ_JBHSRF010000085.1"/>
</dbReference>
<evidence type="ECO:0000259" key="5">
    <source>
        <dbReference type="PROSITE" id="PS50977"/>
    </source>
</evidence>
<dbReference type="SUPFAM" id="SSF46689">
    <property type="entry name" value="Homeodomain-like"/>
    <property type="match status" value="1"/>
</dbReference>
<gene>
    <name evidence="6" type="ORF">ACFP1K_34885</name>
</gene>
<protein>
    <submittedName>
        <fullName evidence="6">TetR/AcrR family transcriptional regulator</fullName>
    </submittedName>
</protein>
<evidence type="ECO:0000256" key="3">
    <source>
        <dbReference type="ARBA" id="ARBA00023163"/>
    </source>
</evidence>
<evidence type="ECO:0000313" key="6">
    <source>
        <dbReference type="EMBL" id="MFC6086401.1"/>
    </source>
</evidence>
<evidence type="ECO:0000256" key="2">
    <source>
        <dbReference type="ARBA" id="ARBA00023125"/>
    </source>
</evidence>
<feature type="DNA-binding region" description="H-T-H motif" evidence="4">
    <location>
        <begin position="28"/>
        <end position="47"/>
    </location>
</feature>
<accession>A0ABW1NT18</accession>
<evidence type="ECO:0000256" key="4">
    <source>
        <dbReference type="PROSITE-ProRule" id="PRU00335"/>
    </source>
</evidence>
<proteinExistence type="predicted"/>
<dbReference type="EMBL" id="JBHSRF010000085">
    <property type="protein sequence ID" value="MFC6086401.1"/>
    <property type="molecule type" value="Genomic_DNA"/>
</dbReference>
<dbReference type="PRINTS" id="PR00455">
    <property type="entry name" value="HTHTETR"/>
</dbReference>
<dbReference type="PROSITE" id="PS50977">
    <property type="entry name" value="HTH_TETR_2"/>
    <property type="match status" value="1"/>
</dbReference>
<keyword evidence="2 4" id="KW-0238">DNA-binding</keyword>
<keyword evidence="7" id="KW-1185">Reference proteome</keyword>
<dbReference type="InterPro" id="IPR001647">
    <property type="entry name" value="HTH_TetR"/>
</dbReference>
<name>A0ABW1NT18_9ACTN</name>
<dbReference type="Proteomes" id="UP001596137">
    <property type="component" value="Unassembled WGS sequence"/>
</dbReference>
<evidence type="ECO:0000313" key="7">
    <source>
        <dbReference type="Proteomes" id="UP001596137"/>
    </source>
</evidence>
<dbReference type="InterPro" id="IPR050109">
    <property type="entry name" value="HTH-type_TetR-like_transc_reg"/>
</dbReference>
<dbReference type="Pfam" id="PF00440">
    <property type="entry name" value="TetR_N"/>
    <property type="match status" value="1"/>
</dbReference>
<organism evidence="6 7">
    <name type="scientific">Sphaerisporangium aureirubrum</name>
    <dbReference type="NCBI Taxonomy" id="1544736"/>
    <lineage>
        <taxon>Bacteria</taxon>
        <taxon>Bacillati</taxon>
        <taxon>Actinomycetota</taxon>
        <taxon>Actinomycetes</taxon>
        <taxon>Streptosporangiales</taxon>
        <taxon>Streptosporangiaceae</taxon>
        <taxon>Sphaerisporangium</taxon>
    </lineage>
</organism>
<keyword evidence="1" id="KW-0805">Transcription regulation</keyword>
<evidence type="ECO:0000256" key="1">
    <source>
        <dbReference type="ARBA" id="ARBA00023015"/>
    </source>
</evidence>
<comment type="caution">
    <text evidence="6">The sequence shown here is derived from an EMBL/GenBank/DDBJ whole genome shotgun (WGS) entry which is preliminary data.</text>
</comment>
<sequence length="177" mass="19597">MARPSDTRQRIQAAARELFARQGVHKTSLQEIADRLGITKPALYYHFASREELVRSIIQPLMDGGEKFILEQEARGDVNPRALLEGYFDFHYRHRHELMIVLTEMTTMAELGLIELVFTWRSRLSALLVGPAPTLARAASAVVALGGLQDCAIQFPDAPEPELREAAVDAACAALGI</sequence>
<dbReference type="InterPro" id="IPR009057">
    <property type="entry name" value="Homeodomain-like_sf"/>
</dbReference>
<reference evidence="7" key="1">
    <citation type="journal article" date="2019" name="Int. J. Syst. Evol. Microbiol.">
        <title>The Global Catalogue of Microorganisms (GCM) 10K type strain sequencing project: providing services to taxonomists for standard genome sequencing and annotation.</title>
        <authorList>
            <consortium name="The Broad Institute Genomics Platform"/>
            <consortium name="The Broad Institute Genome Sequencing Center for Infectious Disease"/>
            <person name="Wu L."/>
            <person name="Ma J."/>
        </authorList>
    </citation>
    <scope>NUCLEOTIDE SEQUENCE [LARGE SCALE GENOMIC DNA]</scope>
    <source>
        <strain evidence="7">JCM 30346</strain>
    </source>
</reference>
<dbReference type="PANTHER" id="PTHR30055:SF234">
    <property type="entry name" value="HTH-TYPE TRANSCRIPTIONAL REGULATOR BETI"/>
    <property type="match status" value="1"/>
</dbReference>
<keyword evidence="3" id="KW-0804">Transcription</keyword>